<gene>
    <name evidence="4" type="primary">ydjH</name>
    <name evidence="4" type="ORF">Pmgp_03398</name>
</gene>
<sequence>MCLELAKGMVIFMNKNKIVIGQGAAAVDIVIQCQALPEEDGFGRIYKEQITSGGSGANVLVTIAQLGAPAALVAKLGEDEFGRQFRQELMADGVSTQYLLVKPGGATMHTYVFVAEHGKRSILVNSGDSFHTLAPEEVDDRILDDADVLYTDGCPAGVSVKLAKAAKARNIPVFVQIECPPSFMSPTSYSSGQINEVLSYADIICCGRDVYRELATADDYLFSLKDTYDKYKPAFGVICTAGEEGAIWHSRQDTLHCAAYAINPVDTTGAGDSFCGGMIYSFFLHNAGKKDSLAFASACAAIKCLSHGPRLRVSEAMVKDFMNKHVLTCNSIKHPRKKGKE</sequence>
<name>A0A4Y7RJW6_9FIRM</name>
<dbReference type="SUPFAM" id="SSF53613">
    <property type="entry name" value="Ribokinase-like"/>
    <property type="match status" value="1"/>
</dbReference>
<dbReference type="AlphaFoldDB" id="A0A4Y7RJW6"/>
<dbReference type="InterPro" id="IPR002173">
    <property type="entry name" value="Carboh/pur_kinase_PfkB_CS"/>
</dbReference>
<dbReference type="PANTHER" id="PTHR42774:SF3">
    <property type="entry name" value="KETOHEXOKINASE"/>
    <property type="match status" value="1"/>
</dbReference>
<dbReference type="InterPro" id="IPR052562">
    <property type="entry name" value="Ketohexokinase-related"/>
</dbReference>
<evidence type="ECO:0000259" key="3">
    <source>
        <dbReference type="Pfam" id="PF00294"/>
    </source>
</evidence>
<comment type="caution">
    <text evidence="4">The sequence shown here is derived from an EMBL/GenBank/DDBJ whole genome shotgun (WGS) entry which is preliminary data.</text>
</comment>
<keyword evidence="5" id="KW-1185">Reference proteome</keyword>
<reference evidence="4 5" key="1">
    <citation type="journal article" date="2018" name="Environ. Microbiol.">
        <title>Novel energy conservation strategies and behaviour of Pelotomaculum schinkii driving syntrophic propionate catabolism.</title>
        <authorList>
            <person name="Hidalgo-Ahumada C.A.P."/>
            <person name="Nobu M.K."/>
            <person name="Narihiro T."/>
            <person name="Tamaki H."/>
            <person name="Liu W.T."/>
            <person name="Kamagata Y."/>
            <person name="Stams A.J.M."/>
            <person name="Imachi H."/>
            <person name="Sousa D.Z."/>
        </authorList>
    </citation>
    <scope>NUCLEOTIDE SEQUENCE [LARGE SCALE GENOMIC DNA]</scope>
    <source>
        <strain evidence="4 5">MGP</strain>
    </source>
</reference>
<evidence type="ECO:0000313" key="5">
    <source>
        <dbReference type="Proteomes" id="UP000297597"/>
    </source>
</evidence>
<proteinExistence type="predicted"/>
<keyword evidence="1 4" id="KW-0808">Transferase</keyword>
<dbReference type="PANTHER" id="PTHR42774">
    <property type="entry name" value="PHOSPHOTRANSFERASE SYSTEM TRANSPORT PROTEIN"/>
    <property type="match status" value="1"/>
</dbReference>
<evidence type="ECO:0000256" key="2">
    <source>
        <dbReference type="ARBA" id="ARBA00022777"/>
    </source>
</evidence>
<dbReference type="InterPro" id="IPR011611">
    <property type="entry name" value="PfkB_dom"/>
</dbReference>
<evidence type="ECO:0000256" key="1">
    <source>
        <dbReference type="ARBA" id="ARBA00022679"/>
    </source>
</evidence>
<dbReference type="EC" id="2.7.1.-" evidence="4"/>
<accession>A0A4Y7RJW6</accession>
<feature type="domain" description="Carbohydrate kinase PfkB" evidence="3">
    <location>
        <begin position="27"/>
        <end position="311"/>
    </location>
</feature>
<protein>
    <submittedName>
        <fullName evidence="4">Putative sugar kinase YdjH</fullName>
        <ecNumber evidence="4">2.7.1.-</ecNumber>
    </submittedName>
</protein>
<dbReference type="GO" id="GO:0016301">
    <property type="term" value="F:kinase activity"/>
    <property type="evidence" value="ECO:0007669"/>
    <property type="project" value="UniProtKB-KW"/>
</dbReference>
<dbReference type="EMBL" id="QFFZ01000059">
    <property type="protein sequence ID" value="TEB09116.1"/>
    <property type="molecule type" value="Genomic_DNA"/>
</dbReference>
<dbReference type="InterPro" id="IPR029056">
    <property type="entry name" value="Ribokinase-like"/>
</dbReference>
<dbReference type="PROSITE" id="PS00584">
    <property type="entry name" value="PFKB_KINASES_2"/>
    <property type="match status" value="1"/>
</dbReference>
<evidence type="ECO:0000313" key="4">
    <source>
        <dbReference type="EMBL" id="TEB09116.1"/>
    </source>
</evidence>
<dbReference type="Gene3D" id="3.40.1190.20">
    <property type="match status" value="1"/>
</dbReference>
<keyword evidence="2 4" id="KW-0418">Kinase</keyword>
<dbReference type="Pfam" id="PF00294">
    <property type="entry name" value="PfkB"/>
    <property type="match status" value="1"/>
</dbReference>
<dbReference type="Proteomes" id="UP000297597">
    <property type="component" value="Unassembled WGS sequence"/>
</dbReference>
<organism evidence="4 5">
    <name type="scientific">Pelotomaculum propionicicum</name>
    <dbReference type="NCBI Taxonomy" id="258475"/>
    <lineage>
        <taxon>Bacteria</taxon>
        <taxon>Bacillati</taxon>
        <taxon>Bacillota</taxon>
        <taxon>Clostridia</taxon>
        <taxon>Eubacteriales</taxon>
        <taxon>Desulfotomaculaceae</taxon>
        <taxon>Pelotomaculum</taxon>
    </lineage>
</organism>